<name>U9SNB6_RHIID</name>
<protein>
    <submittedName>
        <fullName evidence="1">Uncharacterized protein</fullName>
    </submittedName>
</protein>
<sequence length="60" mass="7304">MLDPDDIEIFANKKISEGLEFLHMVKNMYKMYMIYKKKIPVVDNSKRKRWRKEIAINIKT</sequence>
<dbReference type="HOGENOM" id="CLU_2942979_0_0_1"/>
<accession>U9SNB6</accession>
<proteinExistence type="predicted"/>
<reference evidence="1" key="1">
    <citation type="submission" date="2013-07" db="EMBL/GenBank/DDBJ databases">
        <title>The genome of an arbuscular mycorrhizal fungus provides insights into the evolution of the oldest plant symbiosis.</title>
        <authorList>
            <consortium name="DOE Joint Genome Institute"/>
            <person name="Tisserant E."/>
            <person name="Malbreil M."/>
            <person name="Kuo A."/>
            <person name="Kohler A."/>
            <person name="Symeonidi A."/>
            <person name="Balestrini R."/>
            <person name="Charron P."/>
            <person name="Duensing N."/>
            <person name="Frei-dit-Frey N."/>
            <person name="Gianinazzi-Pearson V."/>
            <person name="Gilbert B."/>
            <person name="Handa Y."/>
            <person name="Hijri M."/>
            <person name="Kaul R."/>
            <person name="Kawaguchi M."/>
            <person name="Krajinski F."/>
            <person name="Lammers P."/>
            <person name="Lapierre D."/>
            <person name="Masclaux F.G."/>
            <person name="Murat C."/>
            <person name="Morin E."/>
            <person name="Ndikumana S."/>
            <person name="Pagni M."/>
            <person name="Petitpierre D."/>
            <person name="Requena N."/>
            <person name="Rosikiewicz P."/>
            <person name="Riley R."/>
            <person name="Saito K."/>
            <person name="San Clemente H."/>
            <person name="Shapiro H."/>
            <person name="van Tuinen D."/>
            <person name="Becard G."/>
            <person name="Bonfante P."/>
            <person name="Paszkowski U."/>
            <person name="Shachar-Hill Y."/>
            <person name="Young J.P."/>
            <person name="Sanders I.R."/>
            <person name="Henrissat B."/>
            <person name="Rensing S.A."/>
            <person name="Grigoriev I.V."/>
            <person name="Corradi N."/>
            <person name="Roux C."/>
            <person name="Martin F."/>
        </authorList>
    </citation>
    <scope>NUCLEOTIDE SEQUENCE</scope>
    <source>
        <strain evidence="1">DAOM 197198</strain>
    </source>
</reference>
<evidence type="ECO:0000313" key="1">
    <source>
        <dbReference type="EMBL" id="ERZ97458.1"/>
    </source>
</evidence>
<dbReference type="AlphaFoldDB" id="U9SNB6"/>
<gene>
    <name evidence="1" type="ORF">GLOINDRAFT_293781</name>
</gene>
<dbReference type="EMBL" id="KI299607">
    <property type="protein sequence ID" value="ERZ97458.1"/>
    <property type="molecule type" value="Genomic_DNA"/>
</dbReference>
<organism evidence="1">
    <name type="scientific">Rhizophagus irregularis (strain DAOM 181602 / DAOM 197198 / MUCL 43194)</name>
    <name type="common">Arbuscular mycorrhizal fungus</name>
    <name type="synonym">Glomus intraradices</name>
    <dbReference type="NCBI Taxonomy" id="747089"/>
    <lineage>
        <taxon>Eukaryota</taxon>
        <taxon>Fungi</taxon>
        <taxon>Fungi incertae sedis</taxon>
        <taxon>Mucoromycota</taxon>
        <taxon>Glomeromycotina</taxon>
        <taxon>Glomeromycetes</taxon>
        <taxon>Glomerales</taxon>
        <taxon>Glomeraceae</taxon>
        <taxon>Rhizophagus</taxon>
    </lineage>
</organism>